<organism evidence="2 3">
    <name type="scientific">Elysia crispata</name>
    <name type="common">lettuce slug</name>
    <dbReference type="NCBI Taxonomy" id="231223"/>
    <lineage>
        <taxon>Eukaryota</taxon>
        <taxon>Metazoa</taxon>
        <taxon>Spiralia</taxon>
        <taxon>Lophotrochozoa</taxon>
        <taxon>Mollusca</taxon>
        <taxon>Gastropoda</taxon>
        <taxon>Heterobranchia</taxon>
        <taxon>Euthyneura</taxon>
        <taxon>Panpulmonata</taxon>
        <taxon>Sacoglossa</taxon>
        <taxon>Placobranchoidea</taxon>
        <taxon>Plakobranchidae</taxon>
        <taxon>Elysia</taxon>
    </lineage>
</organism>
<feature type="region of interest" description="Disordered" evidence="1">
    <location>
        <begin position="1"/>
        <end position="24"/>
    </location>
</feature>
<sequence length="77" mass="8629">MLQSHRPTEGSYETCYSHTGQQKGAMKHATVTQANRTEELNHHPPNCCRSEERYSNVSLLGYTSVTFSCFVSSNDTS</sequence>
<dbReference type="EMBL" id="JAWDGP010006229">
    <property type="protein sequence ID" value="KAK3745302.1"/>
    <property type="molecule type" value="Genomic_DNA"/>
</dbReference>
<keyword evidence="3" id="KW-1185">Reference proteome</keyword>
<evidence type="ECO:0000313" key="3">
    <source>
        <dbReference type="Proteomes" id="UP001283361"/>
    </source>
</evidence>
<evidence type="ECO:0000313" key="2">
    <source>
        <dbReference type="EMBL" id="KAK3745302.1"/>
    </source>
</evidence>
<proteinExistence type="predicted"/>
<reference evidence="2" key="1">
    <citation type="journal article" date="2023" name="G3 (Bethesda)">
        <title>A reference genome for the long-term kleptoplast-retaining sea slug Elysia crispata morphotype clarki.</title>
        <authorList>
            <person name="Eastman K.E."/>
            <person name="Pendleton A.L."/>
            <person name="Shaikh M.A."/>
            <person name="Suttiyut T."/>
            <person name="Ogas R."/>
            <person name="Tomko P."/>
            <person name="Gavelis G."/>
            <person name="Widhalm J.R."/>
            <person name="Wisecaver J.H."/>
        </authorList>
    </citation>
    <scope>NUCLEOTIDE SEQUENCE</scope>
    <source>
        <strain evidence="2">ECLA1</strain>
    </source>
</reference>
<dbReference type="Proteomes" id="UP001283361">
    <property type="component" value="Unassembled WGS sequence"/>
</dbReference>
<dbReference type="AlphaFoldDB" id="A0AAE0YHB7"/>
<name>A0AAE0YHB7_9GAST</name>
<accession>A0AAE0YHB7</accession>
<evidence type="ECO:0000256" key="1">
    <source>
        <dbReference type="SAM" id="MobiDB-lite"/>
    </source>
</evidence>
<comment type="caution">
    <text evidence="2">The sequence shown here is derived from an EMBL/GenBank/DDBJ whole genome shotgun (WGS) entry which is preliminary data.</text>
</comment>
<gene>
    <name evidence="2" type="ORF">RRG08_014450</name>
</gene>
<protein>
    <submittedName>
        <fullName evidence="2">Uncharacterized protein</fullName>
    </submittedName>
</protein>